<accession>A0A6A3YIW3</accession>
<evidence type="ECO:0000313" key="5">
    <source>
        <dbReference type="Proteomes" id="UP000433483"/>
    </source>
</evidence>
<evidence type="ECO:0000313" key="7">
    <source>
        <dbReference type="Proteomes" id="UP000488956"/>
    </source>
</evidence>
<dbReference type="Proteomes" id="UP000433483">
    <property type="component" value="Unassembled WGS sequence"/>
</dbReference>
<evidence type="ECO:0000313" key="3">
    <source>
        <dbReference type="EMBL" id="KAE9108739.1"/>
    </source>
</evidence>
<evidence type="ECO:0000313" key="2">
    <source>
        <dbReference type="EMBL" id="KAE9105367.1"/>
    </source>
</evidence>
<comment type="caution">
    <text evidence="4">The sequence shown here is derived from an EMBL/GenBank/DDBJ whole genome shotgun (WGS) entry which is preliminary data.</text>
</comment>
<dbReference type="Proteomes" id="UP000441208">
    <property type="component" value="Unassembled WGS sequence"/>
</dbReference>
<organism evidence="4 5">
    <name type="scientific">Phytophthora fragariae</name>
    <dbReference type="NCBI Taxonomy" id="53985"/>
    <lineage>
        <taxon>Eukaryota</taxon>
        <taxon>Sar</taxon>
        <taxon>Stramenopiles</taxon>
        <taxon>Oomycota</taxon>
        <taxon>Peronosporomycetes</taxon>
        <taxon>Peronosporales</taxon>
        <taxon>Peronosporaceae</taxon>
        <taxon>Phytophthora</taxon>
    </lineage>
</organism>
<dbReference type="Proteomes" id="UP000488956">
    <property type="component" value="Unassembled WGS sequence"/>
</dbReference>
<gene>
    <name evidence="4" type="ORF">PF005_g7811</name>
    <name evidence="3" type="ORF">PF007_g12535</name>
    <name evidence="2" type="ORF">PF010_g13044</name>
</gene>
<evidence type="ECO:0000313" key="4">
    <source>
        <dbReference type="EMBL" id="KAE9219605.1"/>
    </source>
</evidence>
<dbReference type="EMBL" id="QXGB01000319">
    <property type="protein sequence ID" value="KAE9219605.1"/>
    <property type="molecule type" value="Genomic_DNA"/>
</dbReference>
<dbReference type="EMBL" id="QXFZ01000662">
    <property type="protein sequence ID" value="KAE9108739.1"/>
    <property type="molecule type" value="Genomic_DNA"/>
</dbReference>
<keyword evidence="1" id="KW-1133">Transmembrane helix</keyword>
<evidence type="ECO:0000256" key="1">
    <source>
        <dbReference type="SAM" id="Phobius"/>
    </source>
</evidence>
<dbReference type="AlphaFoldDB" id="A0A6A3YIW3"/>
<keyword evidence="5" id="KW-1185">Reference proteome</keyword>
<keyword evidence="1" id="KW-0472">Membrane</keyword>
<sequence length="290" mass="32784">MFIMGDLAQALLELREVRTNANIVLELLSTQNESRRKMKNDSITSDLMAMLLKVLRDPRASRVTSLDAVRLRACLPHPLTNDQDQRIQLLEASGVYGMRAERRLSTTVVKSTRTRTFFKSRFGGTASIVPVSRNQPRVASSRHTNSYTRHKQAGRSKKLVLQGLQLLFHCEYLVLVEYVECVVPLVFATYKSILEQLPNVVYYPGGAGSWGISALANLLVFSALEIMTFVLFVKFLQRKFSFSPLYQLAFVFETQMYLVQAKLLIEIVTLLQSKLAHFGGGYAANIDRNK</sequence>
<proteinExistence type="predicted"/>
<dbReference type="EMBL" id="QXFX01000752">
    <property type="protein sequence ID" value="KAE9105367.1"/>
    <property type="molecule type" value="Genomic_DNA"/>
</dbReference>
<name>A0A6A3YIW3_9STRA</name>
<reference evidence="5 6" key="1">
    <citation type="submission" date="2018-08" db="EMBL/GenBank/DDBJ databases">
        <title>Genomic investigation of the strawberry pathogen Phytophthora fragariae indicates pathogenicity is determined by transcriptional variation in three key races.</title>
        <authorList>
            <person name="Adams T.M."/>
            <person name="Armitage A.D."/>
            <person name="Sobczyk M.K."/>
            <person name="Bates H.J."/>
            <person name="Dunwell J.M."/>
            <person name="Nellist C.F."/>
            <person name="Harrison R.J."/>
        </authorList>
    </citation>
    <scope>NUCLEOTIDE SEQUENCE [LARGE SCALE GENOMIC DNA]</scope>
    <source>
        <strain evidence="4 5">NOV-27</strain>
        <strain evidence="3 6">NOV-71</strain>
        <strain evidence="2 7">ONT-3</strain>
    </source>
</reference>
<protein>
    <submittedName>
        <fullName evidence="4">Uncharacterized protein</fullName>
    </submittedName>
</protein>
<evidence type="ECO:0000313" key="6">
    <source>
        <dbReference type="Proteomes" id="UP000441208"/>
    </source>
</evidence>
<feature type="transmembrane region" description="Helical" evidence="1">
    <location>
        <begin position="210"/>
        <end position="233"/>
    </location>
</feature>
<keyword evidence="1" id="KW-0812">Transmembrane</keyword>